<dbReference type="PANTHER" id="PTHR30093:SF2">
    <property type="entry name" value="TYPE II SECRETION SYSTEM PROTEIN H"/>
    <property type="match status" value="1"/>
</dbReference>
<dbReference type="PRINTS" id="PR00813">
    <property type="entry name" value="BCTERIALGSPG"/>
</dbReference>
<evidence type="ECO:0000313" key="4">
    <source>
        <dbReference type="Proteomes" id="UP000245959"/>
    </source>
</evidence>
<dbReference type="GO" id="GO:0015628">
    <property type="term" value="P:protein secretion by the type II secretion system"/>
    <property type="evidence" value="ECO:0007669"/>
    <property type="project" value="InterPro"/>
</dbReference>
<dbReference type="Proteomes" id="UP000245959">
    <property type="component" value="Unassembled WGS sequence"/>
</dbReference>
<dbReference type="NCBIfam" id="TIGR02532">
    <property type="entry name" value="IV_pilin_GFxxxE"/>
    <property type="match status" value="1"/>
</dbReference>
<reference evidence="3 4" key="1">
    <citation type="submission" date="2018-04" db="EMBL/GenBank/DDBJ databases">
        <title>Genomic Encyclopedia of Type Strains, Phase IV (KMG-IV): sequencing the most valuable type-strain genomes for metagenomic binning, comparative biology and taxonomic classification.</title>
        <authorList>
            <person name="Goeker M."/>
        </authorList>
    </citation>
    <scope>NUCLEOTIDE SEQUENCE [LARGE SCALE GENOMIC DNA]</scope>
    <source>
        <strain evidence="3 4">DSM 14823</strain>
    </source>
</reference>
<evidence type="ECO:0000256" key="2">
    <source>
        <dbReference type="SAM" id="Phobius"/>
    </source>
</evidence>
<dbReference type="InterPro" id="IPR012902">
    <property type="entry name" value="N_methyl_site"/>
</dbReference>
<evidence type="ECO:0000256" key="1">
    <source>
        <dbReference type="ARBA" id="ARBA00022481"/>
    </source>
</evidence>
<dbReference type="GO" id="GO:0015627">
    <property type="term" value="C:type II protein secretion system complex"/>
    <property type="evidence" value="ECO:0007669"/>
    <property type="project" value="InterPro"/>
</dbReference>
<feature type="transmembrane region" description="Helical" evidence="2">
    <location>
        <begin position="41"/>
        <end position="62"/>
    </location>
</feature>
<protein>
    <submittedName>
        <fullName evidence="3">Prepilin-type N-terminal cleavage/methylation domain-containing protein/prepilin-type processing-associated H-X9-DG protein</fullName>
    </submittedName>
</protein>
<accession>A0A2U1AJP9</accession>
<dbReference type="EMBL" id="QEKH01000035">
    <property type="protein sequence ID" value="PVY36541.1"/>
    <property type="molecule type" value="Genomic_DNA"/>
</dbReference>
<keyword evidence="1" id="KW-0488">Methylation</keyword>
<sequence>MAMKVSRFLTQAAKYRCQTWRRVRCLPASDRRGPAIAEFTLIELLIVIAIIAILAALLLPALNKARAVARQTKCASNLKQIMHAQFLYTVDNADNWCPMGAWGNAWMAATSPFYSASPGWIGVWKHPIPQYLGITIAATEYGGIAAKSEARKPLTNITVCPDVLRNYPSTDGVTTDPSDLLANDHSCTTYARDQFMGLTFGGYSQFSRCRKVGGLAKPSDASFFSENWDDRAHGFYQFNAAFADGHVTGIRTNPVEVRDRFYWDSGNANGQAWYGAGNW</sequence>
<keyword evidence="4" id="KW-1185">Reference proteome</keyword>
<organism evidence="3 4">
    <name type="scientific">Victivallis vadensis</name>
    <dbReference type="NCBI Taxonomy" id="172901"/>
    <lineage>
        <taxon>Bacteria</taxon>
        <taxon>Pseudomonadati</taxon>
        <taxon>Lentisphaerota</taxon>
        <taxon>Lentisphaeria</taxon>
        <taxon>Victivallales</taxon>
        <taxon>Victivallaceae</taxon>
        <taxon>Victivallis</taxon>
    </lineage>
</organism>
<evidence type="ECO:0000313" key="3">
    <source>
        <dbReference type="EMBL" id="PVY36541.1"/>
    </source>
</evidence>
<comment type="caution">
    <text evidence="3">The sequence shown here is derived from an EMBL/GenBank/DDBJ whole genome shotgun (WGS) entry which is preliminary data.</text>
</comment>
<keyword evidence="2" id="KW-0812">Transmembrane</keyword>
<keyword evidence="2" id="KW-0472">Membrane</keyword>
<dbReference type="InterPro" id="IPR000983">
    <property type="entry name" value="Bac_GSPG_pilin"/>
</dbReference>
<keyword evidence="2" id="KW-1133">Transmembrane helix</keyword>
<dbReference type="AlphaFoldDB" id="A0A2U1AJP9"/>
<dbReference type="InterPro" id="IPR045584">
    <property type="entry name" value="Pilin-like"/>
</dbReference>
<proteinExistence type="predicted"/>
<dbReference type="PANTHER" id="PTHR30093">
    <property type="entry name" value="GENERAL SECRETION PATHWAY PROTEIN G"/>
    <property type="match status" value="1"/>
</dbReference>
<dbReference type="Gene3D" id="3.30.700.10">
    <property type="entry name" value="Glycoprotein, Type 4 Pilin"/>
    <property type="match status" value="1"/>
</dbReference>
<gene>
    <name evidence="3" type="ORF">C8D82_1357</name>
</gene>
<dbReference type="SUPFAM" id="SSF54523">
    <property type="entry name" value="Pili subunits"/>
    <property type="match status" value="1"/>
</dbReference>
<name>A0A2U1AJP9_9BACT</name>